<dbReference type="InterPro" id="IPR016662">
    <property type="entry name" value="Acyl-CoA_thioEstase_long-chain"/>
</dbReference>
<dbReference type="CTD" id="8581495"/>
<dbReference type="InterPro" id="IPR006862">
    <property type="entry name" value="Thio_Ohase/aa_AcTrfase"/>
</dbReference>
<evidence type="ECO:0000259" key="3">
    <source>
        <dbReference type="Pfam" id="PF04775"/>
    </source>
</evidence>
<dbReference type="InParanoid" id="A8WW80"/>
<dbReference type="PANTHER" id="PTHR10824">
    <property type="entry name" value="ACYL-COENZYME A THIOESTERASE-RELATED"/>
    <property type="match status" value="1"/>
</dbReference>
<dbReference type="FunFam" id="3.40.50.1820:FF:000024">
    <property type="entry name" value="acyl-coenzyme A thioesterase 4"/>
    <property type="match status" value="1"/>
</dbReference>
<dbReference type="Gene3D" id="3.40.50.1820">
    <property type="entry name" value="alpha/beta hydrolase"/>
    <property type="match status" value="1"/>
</dbReference>
<evidence type="ECO:0000313" key="6">
    <source>
        <dbReference type="Proteomes" id="UP000008549"/>
    </source>
</evidence>
<comment type="similarity">
    <text evidence="1">Belongs to the C/M/P thioester hydrolase family.</text>
</comment>
<dbReference type="GO" id="GO:0006637">
    <property type="term" value="P:acyl-CoA metabolic process"/>
    <property type="evidence" value="ECO:0000318"/>
    <property type="project" value="GO_Central"/>
</dbReference>
<evidence type="ECO:0000313" key="7">
    <source>
        <dbReference type="WormBase" id="CBG04103"/>
    </source>
</evidence>
<dbReference type="Pfam" id="PF08840">
    <property type="entry name" value="BAAT_C"/>
    <property type="match status" value="1"/>
</dbReference>
<sequence>MSIHVDKPDSMQNELVEIQALGLTPNQIYTFRMTLKHDYGTHRSEATFKSDPAGRIDLKCASPLRGSYHDADPMGLFLGMKPCEDFAYGGYLRCTPPIPFYYHLQLFNSVGTLIDETYIKKHWMHPKLERIEMEDDGFCATLFKPPGDGPFPAVLDLSGTGGGIHEHKGAMLASEGFVVLCVAFFQYKYLPNKMEEVNMEYFSKPIEYLANLPYTLNVIGIQGVSFGATIVDLLATRHGDKIKAVVSINGPQVVSDYLYMQENGEPIPHLSHGQVTLEHCQFINGVMCSHRNFQIMTEKLTPETEIPWSRIPTDVKIRVLGSVDDLCQPSVHATLYRQRRLKETGHDVEVRVQKYILEFIQNQKKFVFQVEMVNGGHIMEPPYFPHHELVYAKYQGFYCGYGGEVLLHAKSQEKTWANSIKFFQRALGKTKHIEDWQRLELILPPRGESKL</sequence>
<dbReference type="AlphaFoldDB" id="A8WW80"/>
<gene>
    <name evidence="5 7" type="ORF">CBG04103</name>
    <name evidence="5" type="ORF">CBG_04103</name>
</gene>
<dbReference type="InterPro" id="IPR029058">
    <property type="entry name" value="AB_hydrolase_fold"/>
</dbReference>
<dbReference type="InterPro" id="IPR014940">
    <property type="entry name" value="BAAT_C"/>
</dbReference>
<dbReference type="PIRSF" id="PIRSF016521">
    <property type="entry name" value="Acyl-CoA_hydro"/>
    <property type="match status" value="1"/>
</dbReference>
<evidence type="ECO:0000256" key="1">
    <source>
        <dbReference type="ARBA" id="ARBA00006538"/>
    </source>
</evidence>
<dbReference type="RefSeq" id="XP_045092586.1">
    <property type="nucleotide sequence ID" value="XM_045243243.1"/>
</dbReference>
<protein>
    <submittedName>
        <fullName evidence="5">Protein CBG04103</fullName>
    </submittedName>
</protein>
<dbReference type="Proteomes" id="UP000008549">
    <property type="component" value="Unassembled WGS sequence"/>
</dbReference>
<dbReference type="Pfam" id="PF04775">
    <property type="entry name" value="Bile_Hydr_Trans"/>
    <property type="match status" value="1"/>
</dbReference>
<dbReference type="HOGENOM" id="CLU_029849_4_0_1"/>
<dbReference type="InterPro" id="IPR042490">
    <property type="entry name" value="Thio_Ohase/BAAT_N"/>
</dbReference>
<dbReference type="WormBase" id="CBG04103">
    <property type="protein sequence ID" value="CBP39671"/>
    <property type="gene ID" value="WBGene00026843"/>
</dbReference>
<dbReference type="eggNOG" id="ENOG502QQ8Z">
    <property type="taxonomic scope" value="Eukaryota"/>
</dbReference>
<name>A8WW80_CAEBR</name>
<evidence type="ECO:0000313" key="5">
    <source>
        <dbReference type="EMBL" id="CAP24889.2"/>
    </source>
</evidence>
<dbReference type="OMA" id="TPKPVAW"/>
<proteinExistence type="inferred from homology"/>
<dbReference type="FunCoup" id="A8WW80">
    <property type="interactions" value="48"/>
</dbReference>
<dbReference type="KEGG" id="cbr:CBG_04103"/>
<evidence type="ECO:0000256" key="2">
    <source>
        <dbReference type="PIRSR" id="PIRSR016521-1"/>
    </source>
</evidence>
<dbReference type="EMBL" id="HE600956">
    <property type="protein sequence ID" value="CAP24889.2"/>
    <property type="molecule type" value="Genomic_DNA"/>
</dbReference>
<dbReference type="GO" id="GO:0006631">
    <property type="term" value="P:fatty acid metabolic process"/>
    <property type="evidence" value="ECO:0000318"/>
    <property type="project" value="GO_Central"/>
</dbReference>
<keyword evidence="6" id="KW-1185">Reference proteome</keyword>
<reference evidence="5 6" key="1">
    <citation type="journal article" date="2003" name="PLoS Biol.">
        <title>The genome sequence of Caenorhabditis briggsae: a platform for comparative genomics.</title>
        <authorList>
            <person name="Stein L.D."/>
            <person name="Bao Z."/>
            <person name="Blasiar D."/>
            <person name="Blumenthal T."/>
            <person name="Brent M.R."/>
            <person name="Chen N."/>
            <person name="Chinwalla A."/>
            <person name="Clarke L."/>
            <person name="Clee C."/>
            <person name="Coghlan A."/>
            <person name="Coulson A."/>
            <person name="D'Eustachio P."/>
            <person name="Fitch D.H."/>
            <person name="Fulton L.A."/>
            <person name="Fulton R.E."/>
            <person name="Griffiths-Jones S."/>
            <person name="Harris T.W."/>
            <person name="Hillier L.W."/>
            <person name="Kamath R."/>
            <person name="Kuwabara P.E."/>
            <person name="Mardis E.R."/>
            <person name="Marra M.A."/>
            <person name="Miner T.L."/>
            <person name="Minx P."/>
            <person name="Mullikin J.C."/>
            <person name="Plumb R.W."/>
            <person name="Rogers J."/>
            <person name="Schein J.E."/>
            <person name="Sohrmann M."/>
            <person name="Spieth J."/>
            <person name="Stajich J.E."/>
            <person name="Wei C."/>
            <person name="Willey D."/>
            <person name="Wilson R.K."/>
            <person name="Durbin R."/>
            <person name="Waterston R.H."/>
        </authorList>
    </citation>
    <scope>NUCLEOTIDE SEQUENCE [LARGE SCALE GENOMIC DNA]</scope>
    <source>
        <strain evidence="5 6">AF16</strain>
    </source>
</reference>
<dbReference type="PANTHER" id="PTHR10824:SF10">
    <property type="entry name" value="BAAT_ACYL-COA THIOESTER HYDROLASE PROTEIN"/>
    <property type="match status" value="1"/>
</dbReference>
<dbReference type="GeneID" id="8581495"/>
<dbReference type="Gene3D" id="2.60.40.2240">
    <property type="entry name" value="Acyl-CoA thioester hydrolase/BAAT N-terminal domain"/>
    <property type="match status" value="1"/>
</dbReference>
<dbReference type="SUPFAM" id="SSF53474">
    <property type="entry name" value="alpha/beta-Hydrolases"/>
    <property type="match status" value="1"/>
</dbReference>
<organism evidence="5 6">
    <name type="scientific">Caenorhabditis briggsae</name>
    <dbReference type="NCBI Taxonomy" id="6238"/>
    <lineage>
        <taxon>Eukaryota</taxon>
        <taxon>Metazoa</taxon>
        <taxon>Ecdysozoa</taxon>
        <taxon>Nematoda</taxon>
        <taxon>Chromadorea</taxon>
        <taxon>Rhabditida</taxon>
        <taxon>Rhabditina</taxon>
        <taxon>Rhabditomorpha</taxon>
        <taxon>Rhabditoidea</taxon>
        <taxon>Rhabditidae</taxon>
        <taxon>Peloderinae</taxon>
        <taxon>Caenorhabditis</taxon>
    </lineage>
</organism>
<evidence type="ECO:0000259" key="4">
    <source>
        <dbReference type="Pfam" id="PF08840"/>
    </source>
</evidence>
<feature type="active site" description="Charge relay system" evidence="2">
    <location>
        <position position="377"/>
    </location>
</feature>
<dbReference type="FunFam" id="2.60.40.2240:FF:000003">
    <property type="entry name" value="Protein CBG04103"/>
    <property type="match status" value="1"/>
</dbReference>
<reference evidence="5 6" key="2">
    <citation type="journal article" date="2011" name="PLoS Genet.">
        <title>Caenorhabditis briggsae recombinant inbred line genotypes reveal inter-strain incompatibility and the evolution of recombination.</title>
        <authorList>
            <person name="Ross J.A."/>
            <person name="Koboldt D.C."/>
            <person name="Staisch J.E."/>
            <person name="Chamberlin H.M."/>
            <person name="Gupta B.P."/>
            <person name="Miller R.D."/>
            <person name="Baird S.E."/>
            <person name="Haag E.S."/>
        </authorList>
    </citation>
    <scope>NUCLEOTIDE SEQUENCE [LARGE SCALE GENOMIC DNA]</scope>
    <source>
        <strain evidence="5 6">AF16</strain>
    </source>
</reference>
<feature type="domain" description="Acyl-CoA thioester hydrolase/bile acid-CoA amino acid N-acetyltransferase" evidence="3">
    <location>
        <begin position="14"/>
        <end position="134"/>
    </location>
</feature>
<feature type="active site" description="Charge relay system" evidence="2">
    <location>
        <position position="325"/>
    </location>
</feature>
<feature type="active site" description="Charge relay system" evidence="2">
    <location>
        <position position="225"/>
    </location>
</feature>
<dbReference type="GO" id="GO:0047617">
    <property type="term" value="F:fatty acyl-CoA hydrolase activity"/>
    <property type="evidence" value="ECO:0000318"/>
    <property type="project" value="GO_Central"/>
</dbReference>
<dbReference type="STRING" id="6238.A8WW80"/>
<accession>A8WW80</accession>
<dbReference type="ESTHER" id="caebr-A8WW80">
    <property type="family name" value="Acyl-CoA_Thioesterase"/>
</dbReference>
<feature type="domain" description="BAAT/Acyl-CoA thioester hydrolase C-terminal" evidence="4">
    <location>
        <begin position="197"/>
        <end position="428"/>
    </location>
</feature>